<dbReference type="AlphaFoldDB" id="A0A076NGW0"/>
<evidence type="ECO:0000313" key="4">
    <source>
        <dbReference type="Proteomes" id="UP000215374"/>
    </source>
</evidence>
<reference evidence="1 3" key="1">
    <citation type="submission" date="2014-08" db="EMBL/GenBank/DDBJ databases">
        <title>Complete genome sequence of Corynebacterium imitans DSM 44264, isolated from a five-month-old boy with suspected pharyngeal diphtheria.</title>
        <authorList>
            <person name="Mollmann S."/>
            <person name="Albersmeier A."/>
            <person name="Ruckert C."/>
            <person name="Tauch A."/>
        </authorList>
    </citation>
    <scope>NUCLEOTIDE SEQUENCE [LARGE SCALE GENOMIC DNA]</scope>
    <source>
        <strain evidence="1 3">DSM 44264</strain>
    </source>
</reference>
<dbReference type="Proteomes" id="UP000028780">
    <property type="component" value="Chromosome"/>
</dbReference>
<evidence type="ECO:0000313" key="2">
    <source>
        <dbReference type="EMBL" id="SNV53130.1"/>
    </source>
</evidence>
<keyword evidence="3" id="KW-1185">Reference proteome</keyword>
<organism evidence="1 3">
    <name type="scientific">Corynebacterium imitans</name>
    <dbReference type="NCBI Taxonomy" id="156978"/>
    <lineage>
        <taxon>Bacteria</taxon>
        <taxon>Bacillati</taxon>
        <taxon>Actinomycetota</taxon>
        <taxon>Actinomycetes</taxon>
        <taxon>Mycobacteriales</taxon>
        <taxon>Corynebacteriaceae</taxon>
        <taxon>Corynebacterium</taxon>
    </lineage>
</organism>
<protein>
    <submittedName>
        <fullName evidence="2">Putative secreted protein</fullName>
    </submittedName>
</protein>
<dbReference type="eggNOG" id="COG2367">
    <property type="taxonomic scope" value="Bacteria"/>
</dbReference>
<dbReference type="SUPFAM" id="SSF56601">
    <property type="entry name" value="beta-lactamase/transpeptidase-like"/>
    <property type="match status" value="1"/>
</dbReference>
<dbReference type="STRING" id="156978.CIMIT_00375"/>
<dbReference type="PROSITE" id="PS51257">
    <property type="entry name" value="PROKAR_LIPOPROTEIN"/>
    <property type="match status" value="1"/>
</dbReference>
<evidence type="ECO:0000313" key="1">
    <source>
        <dbReference type="EMBL" id="AIJ32583.1"/>
    </source>
</evidence>
<accession>A0A076NGW0</accession>
<dbReference type="KEGG" id="cii:CIMIT_00375"/>
<reference evidence="2 4" key="2">
    <citation type="submission" date="2017-06" db="EMBL/GenBank/DDBJ databases">
        <authorList>
            <consortium name="Pathogen Informatics"/>
        </authorList>
    </citation>
    <scope>NUCLEOTIDE SEQUENCE [LARGE SCALE GENOMIC DNA]</scope>
    <source>
        <strain evidence="2 4">NCTC13015</strain>
    </source>
</reference>
<evidence type="ECO:0000313" key="3">
    <source>
        <dbReference type="Proteomes" id="UP000028780"/>
    </source>
</evidence>
<proteinExistence type="predicted"/>
<dbReference type="EMBL" id="CP009211">
    <property type="protein sequence ID" value="AIJ32583.1"/>
    <property type="molecule type" value="Genomic_DNA"/>
</dbReference>
<dbReference type="HOGENOM" id="CLU_055774_2_0_11"/>
<dbReference type="Gene3D" id="3.40.710.10">
    <property type="entry name" value="DD-peptidase/beta-lactamase superfamily"/>
    <property type="match status" value="1"/>
</dbReference>
<sequence length="265" mass="28761">MKRTLAALLCTIGVLSACQEPPQEELAPVLTEQDEYLGVDPQWLEDEVSKISRETDTELGIVLIDDDFSATRAGDTSMLRSWSTIKVPVAFAALEHCDVDKAMREALMTSMIEVSDNASTDQLWWCLEASGGAEKFVGEEIAKADADMAPSPIWGTSEWSVESQAKYGLYLAQLADSEPDENTAFVLDLMEHVDESQAWGLGNLGIPFKGGWSDTPEGTWESRQFGYATLGEKRYGIAVAATSEIGSFSDTTDALDKLAATLGTV</sequence>
<gene>
    <name evidence="1" type="ORF">CIMIT_00375</name>
    <name evidence="2" type="ORF">SAMEA4535761_00139</name>
</gene>
<dbReference type="OrthoDB" id="3729831at2"/>
<dbReference type="EMBL" id="LT906467">
    <property type="protein sequence ID" value="SNV53130.1"/>
    <property type="molecule type" value="Genomic_DNA"/>
</dbReference>
<dbReference type="Proteomes" id="UP000215374">
    <property type="component" value="Chromosome 1"/>
</dbReference>
<name>A0A076NGW0_9CORY</name>
<dbReference type="InterPro" id="IPR012338">
    <property type="entry name" value="Beta-lactam/transpept-like"/>
</dbReference>
<dbReference type="RefSeq" id="WP_038587590.1">
    <property type="nucleotide sequence ID" value="NZ_CP009211.1"/>
</dbReference>